<feature type="transmembrane region" description="Helical" evidence="1">
    <location>
        <begin position="78"/>
        <end position="103"/>
    </location>
</feature>
<organism evidence="2 3">
    <name type="scientific">Pleurodeles waltl</name>
    <name type="common">Iberian ribbed newt</name>
    <dbReference type="NCBI Taxonomy" id="8319"/>
    <lineage>
        <taxon>Eukaryota</taxon>
        <taxon>Metazoa</taxon>
        <taxon>Chordata</taxon>
        <taxon>Craniata</taxon>
        <taxon>Vertebrata</taxon>
        <taxon>Euteleostomi</taxon>
        <taxon>Amphibia</taxon>
        <taxon>Batrachia</taxon>
        <taxon>Caudata</taxon>
        <taxon>Salamandroidea</taxon>
        <taxon>Salamandridae</taxon>
        <taxon>Pleurodelinae</taxon>
        <taxon>Pleurodeles</taxon>
    </lineage>
</organism>
<keyword evidence="1" id="KW-0812">Transmembrane</keyword>
<dbReference type="EMBL" id="JANPWB010000013">
    <property type="protein sequence ID" value="KAJ1106250.1"/>
    <property type="molecule type" value="Genomic_DNA"/>
</dbReference>
<evidence type="ECO:0000313" key="2">
    <source>
        <dbReference type="EMBL" id="KAJ1106250.1"/>
    </source>
</evidence>
<dbReference type="PANTHER" id="PTHR33444">
    <property type="entry name" value="SI:DKEY-19B23.12-RELATED"/>
    <property type="match status" value="1"/>
</dbReference>
<evidence type="ECO:0000256" key="1">
    <source>
        <dbReference type="SAM" id="Phobius"/>
    </source>
</evidence>
<accession>A0AAV7N0R3</accession>
<keyword evidence="1" id="KW-0472">Membrane</keyword>
<feature type="transmembrane region" description="Helical" evidence="1">
    <location>
        <begin position="52"/>
        <end position="72"/>
    </location>
</feature>
<evidence type="ECO:0000313" key="3">
    <source>
        <dbReference type="Proteomes" id="UP001066276"/>
    </source>
</evidence>
<protein>
    <submittedName>
        <fullName evidence="2">Uncharacterized protein</fullName>
    </submittedName>
</protein>
<feature type="transmembrane region" description="Helical" evidence="1">
    <location>
        <begin position="115"/>
        <end position="141"/>
    </location>
</feature>
<comment type="caution">
    <text evidence="2">The sequence shown here is derived from an EMBL/GenBank/DDBJ whole genome shotgun (WGS) entry which is preliminary data.</text>
</comment>
<keyword evidence="1" id="KW-1133">Transmembrane helix</keyword>
<dbReference type="AlphaFoldDB" id="A0AAV7N0R3"/>
<dbReference type="InterPro" id="IPR040350">
    <property type="entry name" value="TMEM272"/>
</dbReference>
<reference evidence="2" key="1">
    <citation type="journal article" date="2022" name="bioRxiv">
        <title>Sequencing and chromosome-scale assembly of the giantPleurodeles waltlgenome.</title>
        <authorList>
            <person name="Brown T."/>
            <person name="Elewa A."/>
            <person name="Iarovenko S."/>
            <person name="Subramanian E."/>
            <person name="Araus A.J."/>
            <person name="Petzold A."/>
            <person name="Susuki M."/>
            <person name="Suzuki K.-i.T."/>
            <person name="Hayashi T."/>
            <person name="Toyoda A."/>
            <person name="Oliveira C."/>
            <person name="Osipova E."/>
            <person name="Leigh N.D."/>
            <person name="Simon A."/>
            <person name="Yun M.H."/>
        </authorList>
    </citation>
    <scope>NUCLEOTIDE SEQUENCE</scope>
    <source>
        <strain evidence="2">20211129_DDA</strain>
        <tissue evidence="2">Liver</tissue>
    </source>
</reference>
<sequence>MAEGDRSNGKHLYADLARSIACLIIFCGLGGAMIAVGAVYMDQCTIQSFIPLYLLVQGVIFLILGTLLAVFLMKPTMIILAAVMMLNIFWFCWFISGSVWVFQRYTTYPGQCHRTLYLFAFWTLIVHFIGCAMVLSGVLVYCCYFCMLLLACQAVNG</sequence>
<keyword evidence="3" id="KW-1185">Reference proteome</keyword>
<name>A0AAV7N0R3_PLEWA</name>
<proteinExistence type="predicted"/>
<feature type="transmembrane region" description="Helical" evidence="1">
    <location>
        <begin position="16"/>
        <end position="40"/>
    </location>
</feature>
<dbReference type="PANTHER" id="PTHR33444:SF2">
    <property type="entry name" value="MARVEL DOMAIN-CONTAINING PROTEIN"/>
    <property type="match status" value="1"/>
</dbReference>
<dbReference type="Proteomes" id="UP001066276">
    <property type="component" value="Chromosome 9"/>
</dbReference>
<gene>
    <name evidence="2" type="ORF">NDU88_003653</name>
</gene>